<keyword evidence="2" id="KW-1185">Reference proteome</keyword>
<evidence type="ECO:0000313" key="3">
    <source>
        <dbReference type="RefSeq" id="XP_006561459.2"/>
    </source>
</evidence>
<gene>
    <name evidence="3" type="primary">LOC102655928</name>
</gene>
<dbReference type="RefSeq" id="XP_006561459.2">
    <property type="nucleotide sequence ID" value="XM_006561396.3"/>
</dbReference>
<sequence length="124" mass="14713">MKVWRESKRAACPQDLWLELIHQYQPFLDIGGRLVNGAESSFIYTSSWAQVNKSRSKKNIMRPPTSQLVAALVCLVTLYCKRCKSSDFKFPSIFWIEKNWRELLKNFMVYRGEIFRLKNFDVNR</sequence>
<reference evidence="1" key="1">
    <citation type="submission" date="2021-01" db="UniProtKB">
        <authorList>
            <consortium name="EnsemblMetazoa"/>
        </authorList>
    </citation>
    <scope>IDENTIFICATION</scope>
    <source>
        <strain evidence="1">DH4</strain>
    </source>
</reference>
<protein>
    <submittedName>
        <fullName evidence="3">Uncharacterized protein LOC102655928 isoform X2</fullName>
    </submittedName>
</protein>
<evidence type="ECO:0000313" key="1">
    <source>
        <dbReference type="EnsemblMetazoa" id="XP_006561459"/>
    </source>
</evidence>
<accession>A0A7M7GN85</accession>
<reference evidence="3" key="2">
    <citation type="submission" date="2025-04" db="UniProtKB">
        <authorList>
            <consortium name="RefSeq"/>
        </authorList>
    </citation>
    <scope>IDENTIFICATION</scope>
    <source>
        <strain evidence="3">DH4</strain>
        <tissue evidence="3">Whole body</tissue>
    </source>
</reference>
<dbReference type="Proteomes" id="UP000005203">
    <property type="component" value="Linkage group LG16"/>
</dbReference>
<evidence type="ECO:0000313" key="2">
    <source>
        <dbReference type="Proteomes" id="UP000005203"/>
    </source>
</evidence>
<dbReference type="AlphaFoldDB" id="A0A7M7GN85"/>
<name>A0A7M7GN85_APIME</name>
<organism evidence="1">
    <name type="scientific">Apis mellifera</name>
    <name type="common">Honeybee</name>
    <dbReference type="NCBI Taxonomy" id="7460"/>
    <lineage>
        <taxon>Eukaryota</taxon>
        <taxon>Metazoa</taxon>
        <taxon>Ecdysozoa</taxon>
        <taxon>Arthropoda</taxon>
        <taxon>Hexapoda</taxon>
        <taxon>Insecta</taxon>
        <taxon>Pterygota</taxon>
        <taxon>Neoptera</taxon>
        <taxon>Endopterygota</taxon>
        <taxon>Hymenoptera</taxon>
        <taxon>Apocrita</taxon>
        <taxon>Aculeata</taxon>
        <taxon>Apoidea</taxon>
        <taxon>Anthophila</taxon>
        <taxon>Apidae</taxon>
        <taxon>Apis</taxon>
    </lineage>
</organism>
<accession>A0A8B6YXF3</accession>
<dbReference type="EnsemblMetazoa" id="XM_006561396">
    <property type="protein sequence ID" value="XP_006561459"/>
    <property type="gene ID" value="LOC102655928"/>
</dbReference>
<proteinExistence type="predicted"/>
<dbReference type="GeneID" id="102655928"/>